<dbReference type="PROSITE" id="PS00018">
    <property type="entry name" value="EF_HAND_1"/>
    <property type="match status" value="1"/>
</dbReference>
<reference evidence="2 3" key="1">
    <citation type="submission" date="2015-04" db="EMBL/GenBank/DDBJ databases">
        <title>Whole genome shotgun sequence of Flavihumibacter petaseus NBRC 106054.</title>
        <authorList>
            <person name="Miyazawa S."/>
            <person name="Hosoyama A."/>
            <person name="Hashimoto M."/>
            <person name="Noguchi M."/>
            <person name="Tsuchikane K."/>
            <person name="Ohji S."/>
            <person name="Yamazoe A."/>
            <person name="Ichikawa N."/>
            <person name="Kimura A."/>
            <person name="Fujita N."/>
        </authorList>
    </citation>
    <scope>NUCLEOTIDE SEQUENCE [LARGE SCALE GENOMIC DNA]</scope>
    <source>
        <strain evidence="2 3">NBRC 106054</strain>
    </source>
</reference>
<feature type="domain" description="EF-hand" evidence="1">
    <location>
        <begin position="148"/>
        <end position="171"/>
    </location>
</feature>
<accession>A0A0E9N7I5</accession>
<comment type="caution">
    <text evidence="2">The sequence shown here is derived from an EMBL/GenBank/DDBJ whole genome shotgun (WGS) entry which is preliminary data.</text>
</comment>
<evidence type="ECO:0000259" key="1">
    <source>
        <dbReference type="PROSITE" id="PS50222"/>
    </source>
</evidence>
<dbReference type="InterPro" id="IPR009282">
    <property type="entry name" value="DUF937"/>
</dbReference>
<dbReference type="GO" id="GO:0005509">
    <property type="term" value="F:calcium ion binding"/>
    <property type="evidence" value="ECO:0007669"/>
    <property type="project" value="InterPro"/>
</dbReference>
<dbReference type="InterPro" id="IPR002048">
    <property type="entry name" value="EF_hand_dom"/>
</dbReference>
<dbReference type="InterPro" id="IPR018247">
    <property type="entry name" value="EF_Hand_1_Ca_BS"/>
</dbReference>
<sequence>MSLIKEQATQSVIDNPDIPNEKNEAVMAATGSSIISSLQGMLSQGNVKDVMSLFSNPSQASSGSPAVQQMSGNLLETLTGKLGLNSQQAGGIVSSLLPAVLGSLVSRTNNPADNGFSLQGIFNQLSGGNTAGMDVQGMFNKFSAGGGLDRDGDGDVDLNDLKAAFAGGGTSAGNAQPGGGGLLDSLKGLFGG</sequence>
<keyword evidence="3" id="KW-1185">Reference proteome</keyword>
<name>A0A0E9N7I5_9BACT</name>
<dbReference type="AlphaFoldDB" id="A0A0E9N7I5"/>
<protein>
    <recommendedName>
        <fullName evidence="1">EF-hand domain-containing protein</fullName>
    </recommendedName>
</protein>
<dbReference type="STRING" id="1220578.FPE01S_07_00640"/>
<evidence type="ECO:0000313" key="2">
    <source>
        <dbReference type="EMBL" id="GAO45676.1"/>
    </source>
</evidence>
<dbReference type="Proteomes" id="UP000033121">
    <property type="component" value="Unassembled WGS sequence"/>
</dbReference>
<dbReference type="EMBL" id="BBWV01000007">
    <property type="protein sequence ID" value="GAO45676.1"/>
    <property type="molecule type" value="Genomic_DNA"/>
</dbReference>
<proteinExistence type="predicted"/>
<gene>
    <name evidence="2" type="ORF">FPE01S_07_00640</name>
</gene>
<dbReference type="Pfam" id="PF06078">
    <property type="entry name" value="DUF937"/>
    <property type="match status" value="1"/>
</dbReference>
<evidence type="ECO:0000313" key="3">
    <source>
        <dbReference type="Proteomes" id="UP000033121"/>
    </source>
</evidence>
<organism evidence="2 3">
    <name type="scientific">Flavihumibacter petaseus NBRC 106054</name>
    <dbReference type="NCBI Taxonomy" id="1220578"/>
    <lineage>
        <taxon>Bacteria</taxon>
        <taxon>Pseudomonadati</taxon>
        <taxon>Bacteroidota</taxon>
        <taxon>Chitinophagia</taxon>
        <taxon>Chitinophagales</taxon>
        <taxon>Chitinophagaceae</taxon>
        <taxon>Flavihumibacter</taxon>
    </lineage>
</organism>
<dbReference type="PROSITE" id="PS50222">
    <property type="entry name" value="EF_HAND_2"/>
    <property type="match status" value="1"/>
</dbReference>